<gene>
    <name evidence="1" type="ORF">ERUC_LOCUS42087</name>
</gene>
<dbReference type="Gene3D" id="3.40.50.1820">
    <property type="entry name" value="alpha/beta hydrolase"/>
    <property type="match status" value="1"/>
</dbReference>
<keyword evidence="2" id="KW-1185">Reference proteome</keyword>
<proteinExistence type="predicted"/>
<evidence type="ECO:0000313" key="1">
    <source>
        <dbReference type="EMBL" id="CAH8389604.1"/>
    </source>
</evidence>
<dbReference type="InterPro" id="IPR045889">
    <property type="entry name" value="MES/HNL"/>
</dbReference>
<dbReference type="PANTHER" id="PTHR10992">
    <property type="entry name" value="METHYLESTERASE FAMILY MEMBER"/>
    <property type="match status" value="1"/>
</dbReference>
<evidence type="ECO:0008006" key="3">
    <source>
        <dbReference type="Google" id="ProtNLM"/>
    </source>
</evidence>
<evidence type="ECO:0000313" key="2">
    <source>
        <dbReference type="Proteomes" id="UP001642260"/>
    </source>
</evidence>
<dbReference type="InterPro" id="IPR029058">
    <property type="entry name" value="AB_hydrolase_fold"/>
</dbReference>
<name>A0ABC8M1M5_ERUVS</name>
<dbReference type="EMBL" id="CAKOAT010846265">
    <property type="protein sequence ID" value="CAH8389604.1"/>
    <property type="molecule type" value="Genomic_DNA"/>
</dbReference>
<organism evidence="1 2">
    <name type="scientific">Eruca vesicaria subsp. sativa</name>
    <name type="common">Garden rocket</name>
    <name type="synonym">Eruca sativa</name>
    <dbReference type="NCBI Taxonomy" id="29727"/>
    <lineage>
        <taxon>Eukaryota</taxon>
        <taxon>Viridiplantae</taxon>
        <taxon>Streptophyta</taxon>
        <taxon>Embryophyta</taxon>
        <taxon>Tracheophyta</taxon>
        <taxon>Spermatophyta</taxon>
        <taxon>Magnoliopsida</taxon>
        <taxon>eudicotyledons</taxon>
        <taxon>Gunneridae</taxon>
        <taxon>Pentapetalae</taxon>
        <taxon>rosids</taxon>
        <taxon>malvids</taxon>
        <taxon>Brassicales</taxon>
        <taxon>Brassicaceae</taxon>
        <taxon>Brassiceae</taxon>
        <taxon>Eruca</taxon>
    </lineage>
</organism>
<sequence length="105" mass="11897">MATYLYQLSPQEDLTLAKMLVRVNPLVTDNLAGTRSFSAEGYGSVTRIYIVCGEDLAVTEDYQRWMINNYPVKEVLEIKDADHMAMFSKPQELSALLLEIADKYA</sequence>
<dbReference type="AlphaFoldDB" id="A0ABC8M1M5"/>
<dbReference type="SUPFAM" id="SSF53474">
    <property type="entry name" value="alpha/beta-Hydrolases"/>
    <property type="match status" value="1"/>
</dbReference>
<reference evidence="1 2" key="1">
    <citation type="submission" date="2022-03" db="EMBL/GenBank/DDBJ databases">
        <authorList>
            <person name="Macdonald S."/>
            <person name="Ahmed S."/>
            <person name="Newling K."/>
        </authorList>
    </citation>
    <scope>NUCLEOTIDE SEQUENCE [LARGE SCALE GENOMIC DNA]</scope>
</reference>
<comment type="caution">
    <text evidence="1">The sequence shown here is derived from an EMBL/GenBank/DDBJ whole genome shotgun (WGS) entry which is preliminary data.</text>
</comment>
<accession>A0ABC8M1M5</accession>
<dbReference type="Proteomes" id="UP001642260">
    <property type="component" value="Unassembled WGS sequence"/>
</dbReference>
<dbReference type="PANTHER" id="PTHR10992:SF1007">
    <property type="entry name" value="METHYLESTERASE 3-RELATED"/>
    <property type="match status" value="1"/>
</dbReference>
<protein>
    <recommendedName>
        <fullName evidence="3">Salicylic acid-binding protein 2</fullName>
    </recommendedName>
</protein>